<dbReference type="InterPro" id="IPR004323">
    <property type="entry name" value="Ion_tolerance_CutA"/>
</dbReference>
<dbReference type="EnsemblMetazoa" id="SCAU012854-RA">
    <property type="protein sequence ID" value="SCAU012854-PA"/>
    <property type="gene ID" value="SCAU012854"/>
</dbReference>
<dbReference type="InterPro" id="IPR011322">
    <property type="entry name" value="N-reg_PII-like_a/b"/>
</dbReference>
<comment type="similarity">
    <text evidence="1">Belongs to the CutA family.</text>
</comment>
<keyword evidence="3" id="KW-1185">Reference proteome</keyword>
<dbReference type="Gene3D" id="3.30.70.120">
    <property type="match status" value="1"/>
</dbReference>
<proteinExistence type="inferred from homology"/>
<dbReference type="InterPro" id="IPR015867">
    <property type="entry name" value="N-reg_PII/ATP_PRibTrfase_C"/>
</dbReference>
<dbReference type="Proteomes" id="UP000095300">
    <property type="component" value="Unassembled WGS sequence"/>
</dbReference>
<evidence type="ECO:0000256" key="1">
    <source>
        <dbReference type="ARBA" id="ARBA00010169"/>
    </source>
</evidence>
<protein>
    <submittedName>
        <fullName evidence="2">Uncharacterized protein</fullName>
    </submittedName>
</protein>
<sequence>MSKDFVARSLILSQYRHRKTILMHFLRKLFYTTSYLLLADNLTSLAAKHISVSTVLSTFGVTAAAFCTKVSNADNISANSIMDSGEFKYESGKSSVAFVTAPDEKIAKKLAHGLVEQKLAACINIIPNIQSIYMWEGKVNEDNEYLMMIKTQTTHVEELTKWVRDNHPYSVAEVITLPIEKGNLPYMKWLAESVPEKK</sequence>
<dbReference type="PANTHER" id="PTHR23419:SF8">
    <property type="entry name" value="FI09726P"/>
    <property type="match status" value="1"/>
</dbReference>
<dbReference type="GO" id="GO:0005507">
    <property type="term" value="F:copper ion binding"/>
    <property type="evidence" value="ECO:0007669"/>
    <property type="project" value="TreeGrafter"/>
</dbReference>
<evidence type="ECO:0000313" key="2">
    <source>
        <dbReference type="EnsemblMetazoa" id="SCAU012854-PA"/>
    </source>
</evidence>
<dbReference type="OrthoDB" id="2017693at2759"/>
<dbReference type="KEGG" id="scac:106095660"/>
<reference evidence="2" key="1">
    <citation type="submission" date="2020-05" db="UniProtKB">
        <authorList>
            <consortium name="EnsemblMetazoa"/>
        </authorList>
    </citation>
    <scope>IDENTIFICATION</scope>
    <source>
        <strain evidence="2">USDA</strain>
    </source>
</reference>
<dbReference type="VEuPathDB" id="VectorBase:SCAU012854"/>
<dbReference type="SUPFAM" id="SSF54913">
    <property type="entry name" value="GlnB-like"/>
    <property type="match status" value="1"/>
</dbReference>
<dbReference type="Pfam" id="PF03091">
    <property type="entry name" value="CutA1"/>
    <property type="match status" value="1"/>
</dbReference>
<name>A0A1I8Q0U8_STOCA</name>
<dbReference type="PANTHER" id="PTHR23419">
    <property type="entry name" value="DIVALENT CATION TOLERANCE CUTA-RELATED"/>
    <property type="match status" value="1"/>
</dbReference>
<dbReference type="GO" id="GO:0010038">
    <property type="term" value="P:response to metal ion"/>
    <property type="evidence" value="ECO:0007669"/>
    <property type="project" value="InterPro"/>
</dbReference>
<organism evidence="2 3">
    <name type="scientific">Stomoxys calcitrans</name>
    <name type="common">Stable fly</name>
    <name type="synonym">Conops calcitrans</name>
    <dbReference type="NCBI Taxonomy" id="35570"/>
    <lineage>
        <taxon>Eukaryota</taxon>
        <taxon>Metazoa</taxon>
        <taxon>Ecdysozoa</taxon>
        <taxon>Arthropoda</taxon>
        <taxon>Hexapoda</taxon>
        <taxon>Insecta</taxon>
        <taxon>Pterygota</taxon>
        <taxon>Neoptera</taxon>
        <taxon>Endopterygota</taxon>
        <taxon>Diptera</taxon>
        <taxon>Brachycera</taxon>
        <taxon>Muscomorpha</taxon>
        <taxon>Muscoidea</taxon>
        <taxon>Muscidae</taxon>
        <taxon>Stomoxys</taxon>
    </lineage>
</organism>
<dbReference type="AlphaFoldDB" id="A0A1I8Q0U8"/>
<evidence type="ECO:0000313" key="3">
    <source>
        <dbReference type="Proteomes" id="UP000095300"/>
    </source>
</evidence>
<accession>A0A1I8Q0U8</accession>
<dbReference type="STRING" id="35570.A0A1I8Q0U8"/>
<gene>
    <name evidence="2" type="primary">106095660</name>
</gene>